<dbReference type="InterPro" id="IPR050079">
    <property type="entry name" value="DEAD_box_RNA_helicase"/>
</dbReference>
<evidence type="ECO:0000256" key="7">
    <source>
        <dbReference type="RuleBase" id="RU000492"/>
    </source>
</evidence>
<comment type="caution">
    <text evidence="11">The sequence shown here is derived from an EMBL/GenBank/DDBJ whole genome shotgun (WGS) entry which is preliminary data.</text>
</comment>
<keyword evidence="1 7" id="KW-0547">Nucleotide-binding</keyword>
<protein>
    <submittedName>
        <fullName evidence="11">Superfamily II DNA and RNA helicase</fullName>
        <ecNumber evidence="11">3.6.4.13</ecNumber>
    </submittedName>
</protein>
<feature type="domain" description="Helicase ATP-binding" evidence="8">
    <location>
        <begin position="34"/>
        <end position="205"/>
    </location>
</feature>
<dbReference type="InterPro" id="IPR027417">
    <property type="entry name" value="P-loop_NTPase"/>
</dbReference>
<gene>
    <name evidence="11" type="ORF">H206_02604</name>
</gene>
<dbReference type="SUPFAM" id="SSF52540">
    <property type="entry name" value="P-loop containing nucleoside triphosphate hydrolases"/>
    <property type="match status" value="1"/>
</dbReference>
<evidence type="ECO:0000313" key="12">
    <source>
        <dbReference type="Proteomes" id="UP000287853"/>
    </source>
</evidence>
<dbReference type="PROSITE" id="PS51192">
    <property type="entry name" value="HELICASE_ATP_BIND_1"/>
    <property type="match status" value="1"/>
</dbReference>
<dbReference type="Pfam" id="PF00270">
    <property type="entry name" value="DEAD"/>
    <property type="match status" value="1"/>
</dbReference>
<dbReference type="SMART" id="SM00490">
    <property type="entry name" value="HELICc"/>
    <property type="match status" value="1"/>
</dbReference>
<dbReference type="EC" id="3.6.4.13" evidence="11"/>
<evidence type="ECO:0000256" key="1">
    <source>
        <dbReference type="ARBA" id="ARBA00022741"/>
    </source>
</evidence>
<dbReference type="InterPro" id="IPR001650">
    <property type="entry name" value="Helicase_C-like"/>
</dbReference>
<feature type="domain" description="DEAD-box RNA helicase Q" evidence="10">
    <location>
        <begin position="2"/>
        <end position="30"/>
    </location>
</feature>
<sequence length="383" mass="42915">MTTFTDLGLNDELLQALDALGFTEPTPVQVKVIPLMLEQEIDIVSLAQTGTGKTAAFGLPLIHLIDSKDKRTQGLILCPTRELCMQVSRDLESFSRFTPGIKVLAIYGGASIDQQMRELRKGVQIIVATPGRLRDLIRRGKVDISGVRYAVFDEADEMLQMGFQDELNAILAETPKEKNTLLFSATMSREVANIASRYMTNPVEITMGKKNAGADNVTHEYYLINGRDRYPALKRIVDNNPDNFSIIFCRTRRDTQEVADKLIQDGYRADSLHGELSQAQRDLVMDKFRKKHLQLLVATDVAARGLDVNDLTHVINYSLPDDIAGYTHRSGRTGRAGSSGTSIALVDMRERHRIRHIEQKINKKFKKAQILRVKRSAPSNYAA</sequence>
<name>A0A444ISC6_9BACT</name>
<organism evidence="11 12">
    <name type="scientific">Candidatus Electrothrix aarhusensis</name>
    <dbReference type="NCBI Taxonomy" id="1859131"/>
    <lineage>
        <taxon>Bacteria</taxon>
        <taxon>Pseudomonadati</taxon>
        <taxon>Thermodesulfobacteriota</taxon>
        <taxon>Desulfobulbia</taxon>
        <taxon>Desulfobulbales</taxon>
        <taxon>Desulfobulbaceae</taxon>
        <taxon>Candidatus Electrothrix</taxon>
    </lineage>
</organism>
<evidence type="ECO:0000259" key="9">
    <source>
        <dbReference type="PROSITE" id="PS51194"/>
    </source>
</evidence>
<dbReference type="CDD" id="cd00268">
    <property type="entry name" value="DEADc"/>
    <property type="match status" value="1"/>
</dbReference>
<dbReference type="InterPro" id="IPR044742">
    <property type="entry name" value="DEAD/DEAH_RhlB"/>
</dbReference>
<dbReference type="AlphaFoldDB" id="A0A444ISC6"/>
<evidence type="ECO:0000256" key="6">
    <source>
        <dbReference type="PROSITE-ProRule" id="PRU00552"/>
    </source>
</evidence>
<dbReference type="Pfam" id="PF00271">
    <property type="entry name" value="Helicase_C"/>
    <property type="match status" value="1"/>
</dbReference>
<dbReference type="PROSITE" id="PS00039">
    <property type="entry name" value="DEAD_ATP_HELICASE"/>
    <property type="match status" value="1"/>
</dbReference>
<dbReference type="SMART" id="SM00487">
    <property type="entry name" value="DEXDc"/>
    <property type="match status" value="1"/>
</dbReference>
<evidence type="ECO:0000256" key="3">
    <source>
        <dbReference type="ARBA" id="ARBA00022806"/>
    </source>
</evidence>
<dbReference type="Proteomes" id="UP000287853">
    <property type="component" value="Unassembled WGS sequence"/>
</dbReference>
<keyword evidence="3 7" id="KW-0347">Helicase</keyword>
<evidence type="ECO:0000256" key="2">
    <source>
        <dbReference type="ARBA" id="ARBA00022801"/>
    </source>
</evidence>
<keyword evidence="12" id="KW-1185">Reference proteome</keyword>
<evidence type="ECO:0000259" key="10">
    <source>
        <dbReference type="PROSITE" id="PS51195"/>
    </source>
</evidence>
<comment type="similarity">
    <text evidence="5 7">Belongs to the DEAD box helicase family.</text>
</comment>
<dbReference type="PROSITE" id="PS51194">
    <property type="entry name" value="HELICASE_CTER"/>
    <property type="match status" value="1"/>
</dbReference>
<dbReference type="CDD" id="cd18787">
    <property type="entry name" value="SF2_C_DEAD"/>
    <property type="match status" value="1"/>
</dbReference>
<feature type="short sequence motif" description="Q motif" evidence="6">
    <location>
        <begin position="2"/>
        <end position="30"/>
    </location>
</feature>
<dbReference type="GO" id="GO:0005524">
    <property type="term" value="F:ATP binding"/>
    <property type="evidence" value="ECO:0007669"/>
    <property type="project" value="UniProtKB-KW"/>
</dbReference>
<dbReference type="GO" id="GO:0005829">
    <property type="term" value="C:cytosol"/>
    <property type="evidence" value="ECO:0007669"/>
    <property type="project" value="TreeGrafter"/>
</dbReference>
<proteinExistence type="inferred from homology"/>
<evidence type="ECO:0000259" key="8">
    <source>
        <dbReference type="PROSITE" id="PS51192"/>
    </source>
</evidence>
<reference evidence="11 12" key="1">
    <citation type="submission" date="2017-01" db="EMBL/GenBank/DDBJ databases">
        <title>The cable genome- insights into the physiology and evolution of filamentous bacteria capable of sulfide oxidation via long distance electron transfer.</title>
        <authorList>
            <person name="Schreiber L."/>
            <person name="Bjerg J.T."/>
            <person name="Boggild A."/>
            <person name="Van De Vossenberg J."/>
            <person name="Meysman F."/>
            <person name="Nielsen L.P."/>
            <person name="Schramm A."/>
            <person name="Kjeldsen K.U."/>
        </authorList>
    </citation>
    <scope>NUCLEOTIDE SEQUENCE [LARGE SCALE GENOMIC DNA]</scope>
    <source>
        <strain evidence="11">MCF</strain>
    </source>
</reference>
<dbReference type="Gene3D" id="3.40.50.300">
    <property type="entry name" value="P-loop containing nucleotide triphosphate hydrolases"/>
    <property type="match status" value="2"/>
</dbReference>
<dbReference type="InterPro" id="IPR014001">
    <property type="entry name" value="Helicase_ATP-bd"/>
</dbReference>
<evidence type="ECO:0000256" key="4">
    <source>
        <dbReference type="ARBA" id="ARBA00022840"/>
    </source>
</evidence>
<dbReference type="PANTHER" id="PTHR47959">
    <property type="entry name" value="ATP-DEPENDENT RNA HELICASE RHLE-RELATED"/>
    <property type="match status" value="1"/>
</dbReference>
<keyword evidence="2 7" id="KW-0378">Hydrolase</keyword>
<dbReference type="EMBL" id="MTKO01000113">
    <property type="protein sequence ID" value="RWX43672.1"/>
    <property type="molecule type" value="Genomic_DNA"/>
</dbReference>
<dbReference type="GO" id="GO:0003724">
    <property type="term" value="F:RNA helicase activity"/>
    <property type="evidence" value="ECO:0007669"/>
    <property type="project" value="UniProtKB-EC"/>
</dbReference>
<dbReference type="GO" id="GO:0003676">
    <property type="term" value="F:nucleic acid binding"/>
    <property type="evidence" value="ECO:0007669"/>
    <property type="project" value="InterPro"/>
</dbReference>
<dbReference type="InterPro" id="IPR011545">
    <property type="entry name" value="DEAD/DEAH_box_helicase_dom"/>
</dbReference>
<accession>A0A444ISC6</accession>
<evidence type="ECO:0000313" key="11">
    <source>
        <dbReference type="EMBL" id="RWX43672.1"/>
    </source>
</evidence>
<dbReference type="PANTHER" id="PTHR47959:SF13">
    <property type="entry name" value="ATP-DEPENDENT RNA HELICASE RHLE"/>
    <property type="match status" value="1"/>
</dbReference>
<dbReference type="InterPro" id="IPR014014">
    <property type="entry name" value="RNA_helicase_DEAD_Q_motif"/>
</dbReference>
<dbReference type="InterPro" id="IPR000629">
    <property type="entry name" value="RNA-helicase_DEAD-box_CS"/>
</dbReference>
<feature type="domain" description="Helicase C-terminal" evidence="9">
    <location>
        <begin position="232"/>
        <end position="377"/>
    </location>
</feature>
<keyword evidence="4 7" id="KW-0067">ATP-binding</keyword>
<dbReference type="GO" id="GO:0016787">
    <property type="term" value="F:hydrolase activity"/>
    <property type="evidence" value="ECO:0007669"/>
    <property type="project" value="UniProtKB-KW"/>
</dbReference>
<evidence type="ECO:0000256" key="5">
    <source>
        <dbReference type="ARBA" id="ARBA00038437"/>
    </source>
</evidence>
<dbReference type="PROSITE" id="PS51195">
    <property type="entry name" value="Q_MOTIF"/>
    <property type="match status" value="1"/>
</dbReference>